<dbReference type="EMBL" id="AP028918">
    <property type="protein sequence ID" value="BES99367.1"/>
    <property type="molecule type" value="Genomic_DNA"/>
</dbReference>
<protein>
    <submittedName>
        <fullName evidence="1">Uncharacterized protein</fullName>
    </submittedName>
</protein>
<keyword evidence="2" id="KW-1185">Reference proteome</keyword>
<dbReference type="Proteomes" id="UP001307889">
    <property type="component" value="Chromosome 10"/>
</dbReference>
<reference evidence="1 2" key="1">
    <citation type="submission" date="2023-09" db="EMBL/GenBank/DDBJ databases">
        <title>Nesidiocoris tenuis whole genome shotgun sequence.</title>
        <authorList>
            <person name="Shibata T."/>
            <person name="Shimoda M."/>
            <person name="Kobayashi T."/>
            <person name="Uehara T."/>
        </authorList>
    </citation>
    <scope>NUCLEOTIDE SEQUENCE [LARGE SCALE GENOMIC DNA]</scope>
    <source>
        <strain evidence="1 2">Japan</strain>
    </source>
</reference>
<accession>A0ABN7B990</accession>
<sequence>MTPHIHRKTPASSSSATLPTTFPCPDLSSHFALCIGLSPGCRAARVAGADIVKLSYDYRTAVNVIVRAEWIHGEGARRLDR</sequence>
<name>A0ABN7B990_9HEMI</name>
<organism evidence="1 2">
    <name type="scientific">Nesidiocoris tenuis</name>
    <dbReference type="NCBI Taxonomy" id="355587"/>
    <lineage>
        <taxon>Eukaryota</taxon>
        <taxon>Metazoa</taxon>
        <taxon>Ecdysozoa</taxon>
        <taxon>Arthropoda</taxon>
        <taxon>Hexapoda</taxon>
        <taxon>Insecta</taxon>
        <taxon>Pterygota</taxon>
        <taxon>Neoptera</taxon>
        <taxon>Paraneoptera</taxon>
        <taxon>Hemiptera</taxon>
        <taxon>Heteroptera</taxon>
        <taxon>Panheteroptera</taxon>
        <taxon>Cimicomorpha</taxon>
        <taxon>Miridae</taxon>
        <taxon>Dicyphina</taxon>
        <taxon>Nesidiocoris</taxon>
    </lineage>
</organism>
<evidence type="ECO:0000313" key="2">
    <source>
        <dbReference type="Proteomes" id="UP001307889"/>
    </source>
</evidence>
<gene>
    <name evidence="1" type="ORF">NTJ_12184</name>
</gene>
<evidence type="ECO:0000313" key="1">
    <source>
        <dbReference type="EMBL" id="BES99367.1"/>
    </source>
</evidence>
<proteinExistence type="predicted"/>